<gene>
    <name evidence="1" type="ORF">LCGC14_1127730</name>
</gene>
<proteinExistence type="predicted"/>
<name>A0A0F9MPU9_9ZZZZ</name>
<comment type="caution">
    <text evidence="1">The sequence shown here is derived from an EMBL/GenBank/DDBJ whole genome shotgun (WGS) entry which is preliminary data.</text>
</comment>
<dbReference type="EMBL" id="LAZR01005260">
    <property type="protein sequence ID" value="KKN01447.1"/>
    <property type="molecule type" value="Genomic_DNA"/>
</dbReference>
<reference evidence="1" key="1">
    <citation type="journal article" date="2015" name="Nature">
        <title>Complex archaea that bridge the gap between prokaryotes and eukaryotes.</title>
        <authorList>
            <person name="Spang A."/>
            <person name="Saw J.H."/>
            <person name="Jorgensen S.L."/>
            <person name="Zaremba-Niedzwiedzka K."/>
            <person name="Martijn J."/>
            <person name="Lind A.E."/>
            <person name="van Eijk R."/>
            <person name="Schleper C."/>
            <person name="Guy L."/>
            <person name="Ettema T.J."/>
        </authorList>
    </citation>
    <scope>NUCLEOTIDE SEQUENCE</scope>
</reference>
<organism evidence="1">
    <name type="scientific">marine sediment metagenome</name>
    <dbReference type="NCBI Taxonomy" id="412755"/>
    <lineage>
        <taxon>unclassified sequences</taxon>
        <taxon>metagenomes</taxon>
        <taxon>ecological metagenomes</taxon>
    </lineage>
</organism>
<sequence length="102" mass="11534">MSWVNWADVDRFGELGGLSTKDAHEWNKESPIPEKRREYAAEFERYEQPLKTILWSSNSSKVARALFDVPNDVLFAFFGILGPTVVDKKGDLGGGSDLGWRE</sequence>
<dbReference type="AlphaFoldDB" id="A0A0F9MPU9"/>
<accession>A0A0F9MPU9</accession>
<protein>
    <submittedName>
        <fullName evidence="1">Uncharacterized protein</fullName>
    </submittedName>
</protein>
<evidence type="ECO:0000313" key="1">
    <source>
        <dbReference type="EMBL" id="KKN01447.1"/>
    </source>
</evidence>